<feature type="region of interest" description="Disordered" evidence="1">
    <location>
        <begin position="50"/>
        <end position="99"/>
    </location>
</feature>
<evidence type="ECO:0000313" key="3">
    <source>
        <dbReference type="Proteomes" id="UP000322245"/>
    </source>
</evidence>
<accession>A0A5D3AI27</accession>
<evidence type="ECO:0000256" key="1">
    <source>
        <dbReference type="SAM" id="MobiDB-lite"/>
    </source>
</evidence>
<dbReference type="AlphaFoldDB" id="A0A5D3AI27"/>
<dbReference type="EMBL" id="NIDF01000342">
    <property type="protein sequence ID" value="TYJ51195.1"/>
    <property type="molecule type" value="Genomic_DNA"/>
</dbReference>
<reference evidence="2 3" key="1">
    <citation type="submission" date="2017-05" db="EMBL/GenBank/DDBJ databases">
        <title>The Genome Sequence of Tsuchiyaea wingfieldii DSM 27421.</title>
        <authorList>
            <person name="Cuomo C."/>
            <person name="Passer A."/>
            <person name="Billmyre B."/>
            <person name="Heitman J."/>
        </authorList>
    </citation>
    <scope>NUCLEOTIDE SEQUENCE [LARGE SCALE GENOMIC DNA]</scope>
    <source>
        <strain evidence="2 3">DSM 27421</strain>
    </source>
</reference>
<comment type="caution">
    <text evidence="2">The sequence shown here is derived from an EMBL/GenBank/DDBJ whole genome shotgun (WGS) entry which is preliminary data.</text>
</comment>
<name>A0A5D3AI27_9TREE</name>
<sequence length="99" mass="10882">MRRKLLFGLPAAIVDRVEDRLDNRGLGRSSISLPLLRDLITRIFRTELPAPPSATYSSAARQPRPSPAVTPRPSALPTTTTSDTVTHLNGRLLAPDEQR</sequence>
<feature type="compositionally biased region" description="Polar residues" evidence="1">
    <location>
        <begin position="76"/>
        <end position="87"/>
    </location>
</feature>
<organism evidence="2 3">
    <name type="scientific">Cryptococcus floricola</name>
    <dbReference type="NCBI Taxonomy" id="2591691"/>
    <lineage>
        <taxon>Eukaryota</taxon>
        <taxon>Fungi</taxon>
        <taxon>Dikarya</taxon>
        <taxon>Basidiomycota</taxon>
        <taxon>Agaricomycotina</taxon>
        <taxon>Tremellomycetes</taxon>
        <taxon>Tremellales</taxon>
        <taxon>Cryptococcaceae</taxon>
        <taxon>Cryptococcus</taxon>
    </lineage>
</organism>
<keyword evidence="3" id="KW-1185">Reference proteome</keyword>
<gene>
    <name evidence="2" type="ORF">B9479_008250</name>
</gene>
<proteinExistence type="predicted"/>
<dbReference type="Proteomes" id="UP000322245">
    <property type="component" value="Unassembled WGS sequence"/>
</dbReference>
<protein>
    <submittedName>
        <fullName evidence="2">Uncharacterized protein</fullName>
    </submittedName>
</protein>
<evidence type="ECO:0000313" key="2">
    <source>
        <dbReference type="EMBL" id="TYJ51195.1"/>
    </source>
</evidence>